<evidence type="ECO:0000259" key="1">
    <source>
        <dbReference type="Pfam" id="PF13456"/>
    </source>
</evidence>
<protein>
    <submittedName>
        <fullName evidence="2">BnaUnng02800D protein</fullName>
    </submittedName>
</protein>
<feature type="domain" description="RNase H type-1" evidence="1">
    <location>
        <begin position="129"/>
        <end position="188"/>
    </location>
</feature>
<dbReference type="GO" id="GO:0004523">
    <property type="term" value="F:RNA-DNA hybrid ribonuclease activity"/>
    <property type="evidence" value="ECO:0007669"/>
    <property type="project" value="InterPro"/>
</dbReference>
<reference evidence="2" key="1">
    <citation type="journal article" date="2014" name="Science">
        <title>Plant genetics. Early allopolyploid evolution in the post-Neolithic Brassica napus oilseed genome.</title>
        <authorList>
            <person name="Chalhoub B."/>
            <person name="Denoeud F."/>
            <person name="Liu S."/>
            <person name="Parkin I.A."/>
            <person name="Tang H."/>
            <person name="Wang X."/>
            <person name="Chiquet J."/>
            <person name="Belcram H."/>
            <person name="Tong C."/>
            <person name="Samans B."/>
            <person name="Correa M."/>
            <person name="Da Silva C."/>
            <person name="Just J."/>
            <person name="Falentin C."/>
            <person name="Koh C.S."/>
            <person name="Le Clainche I."/>
            <person name="Bernard M."/>
            <person name="Bento P."/>
            <person name="Noel B."/>
            <person name="Labadie K."/>
            <person name="Alberti A."/>
            <person name="Charles M."/>
            <person name="Arnaud D."/>
            <person name="Guo H."/>
            <person name="Daviaud C."/>
            <person name="Alamery S."/>
            <person name="Jabbari K."/>
            <person name="Zhao M."/>
            <person name="Edger P.P."/>
            <person name="Chelaifa H."/>
            <person name="Tack D."/>
            <person name="Lassalle G."/>
            <person name="Mestiri I."/>
            <person name="Schnel N."/>
            <person name="Le Paslier M.C."/>
            <person name="Fan G."/>
            <person name="Renault V."/>
            <person name="Bayer P.E."/>
            <person name="Golicz A.A."/>
            <person name="Manoli S."/>
            <person name="Lee T.H."/>
            <person name="Thi V.H."/>
            <person name="Chalabi S."/>
            <person name="Hu Q."/>
            <person name="Fan C."/>
            <person name="Tollenaere R."/>
            <person name="Lu Y."/>
            <person name="Battail C."/>
            <person name="Shen J."/>
            <person name="Sidebottom C.H."/>
            <person name="Wang X."/>
            <person name="Canaguier A."/>
            <person name="Chauveau A."/>
            <person name="Berard A."/>
            <person name="Deniot G."/>
            <person name="Guan M."/>
            <person name="Liu Z."/>
            <person name="Sun F."/>
            <person name="Lim Y.P."/>
            <person name="Lyons E."/>
            <person name="Town C.D."/>
            <person name="Bancroft I."/>
            <person name="Wang X."/>
            <person name="Meng J."/>
            <person name="Ma J."/>
            <person name="Pires J.C."/>
            <person name="King G.J."/>
            <person name="Brunel D."/>
            <person name="Delourme R."/>
            <person name="Renard M."/>
            <person name="Aury J.M."/>
            <person name="Adams K.L."/>
            <person name="Batley J."/>
            <person name="Snowdon R.J."/>
            <person name="Tost J."/>
            <person name="Edwards D."/>
            <person name="Zhou Y."/>
            <person name="Hua W."/>
            <person name="Sharpe A.G."/>
            <person name="Paterson A.H."/>
            <person name="Guan C."/>
            <person name="Wincker P."/>
        </authorList>
    </citation>
    <scope>NUCLEOTIDE SEQUENCE [LARGE SCALE GENOMIC DNA]</scope>
</reference>
<gene>
    <name evidence="2" type="primary">BnaUnng02800D</name>
    <name evidence="2" type="ORF">GSBRNA2T00072059001</name>
</gene>
<accession>A0A078JN55</accession>
<dbReference type="InterPro" id="IPR036397">
    <property type="entry name" value="RNaseH_sf"/>
</dbReference>
<evidence type="ECO:0000313" key="2">
    <source>
        <dbReference type="EMBL" id="CDY68229.1"/>
    </source>
</evidence>
<proteinExistence type="predicted"/>
<dbReference type="Gene3D" id="3.30.420.10">
    <property type="entry name" value="Ribonuclease H-like superfamily/Ribonuclease H"/>
    <property type="match status" value="1"/>
</dbReference>
<dbReference type="InterPro" id="IPR012337">
    <property type="entry name" value="RNaseH-like_sf"/>
</dbReference>
<dbReference type="PaxDb" id="3708-A0A078JN55"/>
<sequence>MVNLPPTGLGRSPIYPWLYWHLWKNRNRLVFEGKSCTVQELILKALTDARNWEEATQMEKRTSPPLRVRPALSPMLPGLRCYTDGAWDPVSGHSGQGWAFIDPTGATIRHQSCNRLHVAAPIVAEALAINILSDSKSLVNLLNSSTSTALLQSVLFDIRVLSCRLDSITFSFVPRLENVVADSLAKAALSHSVSPLFGG</sequence>
<dbReference type="InterPro" id="IPR052929">
    <property type="entry name" value="RNase_H-like_EbsB-rel"/>
</dbReference>
<dbReference type="CDD" id="cd06222">
    <property type="entry name" value="RNase_H_like"/>
    <property type="match status" value="1"/>
</dbReference>
<dbReference type="PANTHER" id="PTHR47074:SF49">
    <property type="entry name" value="POLYNUCLEOTIDYL TRANSFERASE, RIBONUCLEASE H-LIKE SUPERFAMILY PROTEIN"/>
    <property type="match status" value="1"/>
</dbReference>
<reference evidence="2" key="2">
    <citation type="submission" date="2014-06" db="EMBL/GenBank/DDBJ databases">
        <authorList>
            <person name="Genoscope - CEA"/>
        </authorList>
    </citation>
    <scope>NUCLEOTIDE SEQUENCE</scope>
</reference>
<dbReference type="Pfam" id="PF13456">
    <property type="entry name" value="RVT_3"/>
    <property type="match status" value="1"/>
</dbReference>
<dbReference type="SUPFAM" id="SSF53098">
    <property type="entry name" value="Ribonuclease H-like"/>
    <property type="match status" value="1"/>
</dbReference>
<dbReference type="GO" id="GO:0003676">
    <property type="term" value="F:nucleic acid binding"/>
    <property type="evidence" value="ECO:0007669"/>
    <property type="project" value="InterPro"/>
</dbReference>
<dbReference type="InterPro" id="IPR002156">
    <property type="entry name" value="RNaseH_domain"/>
</dbReference>
<dbReference type="Gramene" id="CDY68229">
    <property type="protein sequence ID" value="CDY68229"/>
    <property type="gene ID" value="GSBRNA2T00072059001"/>
</dbReference>
<dbReference type="AlphaFoldDB" id="A0A078JN55"/>
<dbReference type="InterPro" id="IPR044730">
    <property type="entry name" value="RNase_H-like_dom_plant"/>
</dbReference>
<organism evidence="2">
    <name type="scientific">Brassica napus</name>
    <name type="common">Rape</name>
    <dbReference type="NCBI Taxonomy" id="3708"/>
    <lineage>
        <taxon>Eukaryota</taxon>
        <taxon>Viridiplantae</taxon>
        <taxon>Streptophyta</taxon>
        <taxon>Embryophyta</taxon>
        <taxon>Tracheophyta</taxon>
        <taxon>Spermatophyta</taxon>
        <taxon>Magnoliopsida</taxon>
        <taxon>eudicotyledons</taxon>
        <taxon>Gunneridae</taxon>
        <taxon>Pentapetalae</taxon>
        <taxon>rosids</taxon>
        <taxon>malvids</taxon>
        <taxon>Brassicales</taxon>
        <taxon>Brassicaceae</taxon>
        <taxon>Brassiceae</taxon>
        <taxon>Brassica</taxon>
    </lineage>
</organism>
<dbReference type="PANTHER" id="PTHR47074">
    <property type="entry name" value="BNAC02G40300D PROTEIN"/>
    <property type="match status" value="1"/>
</dbReference>
<name>A0A078JN55_BRANA</name>
<dbReference type="EMBL" id="LK037020">
    <property type="protein sequence ID" value="CDY68229.1"/>
    <property type="molecule type" value="Genomic_DNA"/>
</dbReference>